<feature type="compositionally biased region" description="Basic and acidic residues" evidence="1">
    <location>
        <begin position="94"/>
        <end position="120"/>
    </location>
</feature>
<feature type="region of interest" description="Disordered" evidence="1">
    <location>
        <begin position="29"/>
        <end position="130"/>
    </location>
</feature>
<evidence type="ECO:0000313" key="2">
    <source>
        <dbReference type="EMBL" id="TEY32462.1"/>
    </source>
</evidence>
<comment type="caution">
    <text evidence="2">The sequence shown here is derived from an EMBL/GenBank/DDBJ whole genome shotgun (WGS) entry which is preliminary data.</text>
</comment>
<dbReference type="AlphaFoldDB" id="A0A4Y8CJ82"/>
<feature type="compositionally biased region" description="Basic and acidic residues" evidence="1">
    <location>
        <begin position="39"/>
        <end position="70"/>
    </location>
</feature>
<protein>
    <submittedName>
        <fullName evidence="2">Uncharacterized protein</fullName>
    </submittedName>
</protein>
<keyword evidence="3" id="KW-1185">Reference proteome</keyword>
<accession>A0A4Y8CJ82</accession>
<dbReference type="Proteomes" id="UP000297299">
    <property type="component" value="Unassembled WGS sequence"/>
</dbReference>
<evidence type="ECO:0000313" key="3">
    <source>
        <dbReference type="Proteomes" id="UP000297299"/>
    </source>
</evidence>
<name>A0A4Y8CJ82_9HELO</name>
<dbReference type="EMBL" id="PHWZ01000726">
    <property type="protein sequence ID" value="TEY32462.1"/>
    <property type="molecule type" value="Genomic_DNA"/>
</dbReference>
<organism evidence="2 3">
    <name type="scientific">Botryotinia calthae</name>
    <dbReference type="NCBI Taxonomy" id="38488"/>
    <lineage>
        <taxon>Eukaryota</taxon>
        <taxon>Fungi</taxon>
        <taxon>Dikarya</taxon>
        <taxon>Ascomycota</taxon>
        <taxon>Pezizomycotina</taxon>
        <taxon>Leotiomycetes</taxon>
        <taxon>Helotiales</taxon>
        <taxon>Sclerotiniaceae</taxon>
        <taxon>Botryotinia</taxon>
    </lineage>
</organism>
<proteinExistence type="predicted"/>
<feature type="region of interest" description="Disordered" evidence="1">
    <location>
        <begin position="165"/>
        <end position="198"/>
    </location>
</feature>
<feature type="compositionally biased region" description="Polar residues" evidence="1">
    <location>
        <begin position="72"/>
        <end position="84"/>
    </location>
</feature>
<reference evidence="2 3" key="1">
    <citation type="submission" date="2017-11" db="EMBL/GenBank/DDBJ databases">
        <title>Comparative genomics of Botrytis spp.</title>
        <authorList>
            <person name="Valero-Jimenez C.A."/>
            <person name="Tapia P."/>
            <person name="Veloso J."/>
            <person name="Silva-Moreno E."/>
            <person name="Staats M."/>
            <person name="Valdes J.H."/>
            <person name="Van Kan J.A.L."/>
        </authorList>
    </citation>
    <scope>NUCLEOTIDE SEQUENCE [LARGE SCALE GENOMIC DNA]</scope>
    <source>
        <strain evidence="2 3">MUCL2830</strain>
    </source>
</reference>
<gene>
    <name evidence="2" type="ORF">BOTCAL_0730g00030</name>
</gene>
<feature type="region of interest" description="Disordered" evidence="1">
    <location>
        <begin position="215"/>
        <end position="235"/>
    </location>
</feature>
<sequence>MKTKRHAFLDRRKDLDKIITKKQQPKDVKWVKAKGANSLKEKEKEKEEENILLQERKQDEIISEQTEHTESAFINSKQETSSEPLETIPINSKEILKSEKFKPNYIPEEKKQSDEKEPPNEVKPTVIRSDEFDRSKLSEISDIASNIKRKHSPALDHIKNGIRKREQLPESGISKMRKLSEGRKPATAPGIIKPRPSPIFLKRTTTNERSQALLRANEIESGGPRGSPELFPVED</sequence>
<evidence type="ECO:0000256" key="1">
    <source>
        <dbReference type="SAM" id="MobiDB-lite"/>
    </source>
</evidence>